<feature type="region of interest" description="Disordered" evidence="11">
    <location>
        <begin position="1498"/>
        <end position="1526"/>
    </location>
</feature>
<dbReference type="InterPro" id="IPR012754">
    <property type="entry name" value="DNA-dir_RpoC_beta_prime_bact"/>
</dbReference>
<dbReference type="InterPro" id="IPR044893">
    <property type="entry name" value="RNA_pol_Rpb1_clamp_domain"/>
</dbReference>
<dbReference type="PANTHER" id="PTHR19376">
    <property type="entry name" value="DNA-DIRECTED RNA POLYMERASE"/>
    <property type="match status" value="1"/>
</dbReference>
<accession>A0A318S655</accession>
<evidence type="ECO:0000313" key="14">
    <source>
        <dbReference type="Proteomes" id="UP000248326"/>
    </source>
</evidence>
<feature type="binding site" evidence="9">
    <location>
        <position position="75"/>
    </location>
    <ligand>
        <name>Zn(2+)</name>
        <dbReference type="ChEBI" id="CHEBI:29105"/>
        <label>1</label>
    </ligand>
</feature>
<organism evidence="13 14">
    <name type="scientific">Deinococcus yavapaiensis KR-236</name>
    <dbReference type="NCBI Taxonomy" id="694435"/>
    <lineage>
        <taxon>Bacteria</taxon>
        <taxon>Thermotogati</taxon>
        <taxon>Deinococcota</taxon>
        <taxon>Deinococci</taxon>
        <taxon>Deinococcales</taxon>
        <taxon>Deinococcaceae</taxon>
        <taxon>Deinococcus</taxon>
    </lineage>
</organism>
<keyword evidence="14" id="KW-1185">Reference proteome</keyword>
<dbReference type="Pfam" id="PF04983">
    <property type="entry name" value="RNA_pol_Rpb1_3"/>
    <property type="match status" value="1"/>
</dbReference>
<feature type="binding site" evidence="9">
    <location>
        <position position="72"/>
    </location>
    <ligand>
        <name>Zn(2+)</name>
        <dbReference type="ChEBI" id="CHEBI:29105"/>
        <label>1</label>
    </ligand>
</feature>
<dbReference type="InterPro" id="IPR007081">
    <property type="entry name" value="RNA_pol_Rpb1_5"/>
</dbReference>
<evidence type="ECO:0000256" key="3">
    <source>
        <dbReference type="ARBA" id="ARBA00022695"/>
    </source>
</evidence>
<comment type="catalytic activity">
    <reaction evidence="8 9 10">
        <text>RNA(n) + a ribonucleoside 5'-triphosphate = RNA(n+1) + diphosphate</text>
        <dbReference type="Rhea" id="RHEA:21248"/>
        <dbReference type="Rhea" id="RHEA-COMP:14527"/>
        <dbReference type="Rhea" id="RHEA-COMP:17342"/>
        <dbReference type="ChEBI" id="CHEBI:33019"/>
        <dbReference type="ChEBI" id="CHEBI:61557"/>
        <dbReference type="ChEBI" id="CHEBI:140395"/>
        <dbReference type="EC" id="2.7.7.6"/>
    </reaction>
</comment>
<evidence type="ECO:0000256" key="10">
    <source>
        <dbReference type="RuleBase" id="RU004279"/>
    </source>
</evidence>
<dbReference type="InterPro" id="IPR042102">
    <property type="entry name" value="RNA_pol_Rpb1_3_sf"/>
</dbReference>
<feature type="binding site" evidence="9">
    <location>
        <position position="1194"/>
    </location>
    <ligand>
        <name>Zn(2+)</name>
        <dbReference type="ChEBI" id="CHEBI:29105"/>
        <label>2</label>
    </ligand>
</feature>
<dbReference type="SMART" id="SM00663">
    <property type="entry name" value="RPOLA_N"/>
    <property type="match status" value="1"/>
</dbReference>
<comment type="subunit">
    <text evidence="9">The RNAP catalytic core consists of 2 alpha, 1 beta, 1 beta' and 1 omega subunit. When a sigma factor is associated with the core the holoenzyme is formed, which can initiate transcription.</text>
</comment>
<dbReference type="Gene3D" id="1.10.1790.20">
    <property type="match status" value="1"/>
</dbReference>
<reference evidence="13 14" key="1">
    <citation type="submission" date="2018-06" db="EMBL/GenBank/DDBJ databases">
        <title>Genomic Encyclopedia of Type Strains, Phase IV (KMG-IV): sequencing the most valuable type-strain genomes for metagenomic binning, comparative biology and taxonomic classification.</title>
        <authorList>
            <person name="Goeker M."/>
        </authorList>
    </citation>
    <scope>NUCLEOTIDE SEQUENCE [LARGE SCALE GENOMIC DNA]</scope>
    <source>
        <strain evidence="13 14">DSM 18048</strain>
    </source>
</reference>
<dbReference type="SUPFAM" id="SSF64484">
    <property type="entry name" value="beta and beta-prime subunits of DNA dependent RNA-polymerase"/>
    <property type="match status" value="1"/>
</dbReference>
<comment type="cofactor">
    <cofactor evidence="9">
        <name>Mg(2+)</name>
        <dbReference type="ChEBI" id="CHEBI:18420"/>
    </cofactor>
    <text evidence="9">Binds 1 Mg(2+) ion per subunit.</text>
</comment>
<keyword evidence="3 9" id="KW-0548">Nucleotidyltransferase</keyword>
<dbReference type="GO" id="GO:0003677">
    <property type="term" value="F:DNA binding"/>
    <property type="evidence" value="ECO:0007669"/>
    <property type="project" value="UniProtKB-UniRule"/>
</dbReference>
<evidence type="ECO:0000256" key="8">
    <source>
        <dbReference type="ARBA" id="ARBA00048552"/>
    </source>
</evidence>
<keyword evidence="1 9" id="KW-0240">DNA-directed RNA polymerase</keyword>
<dbReference type="Gene3D" id="1.10.274.100">
    <property type="entry name" value="RNA polymerase Rpb1, domain 3"/>
    <property type="match status" value="1"/>
</dbReference>
<feature type="binding site" evidence="9">
    <location>
        <position position="1114"/>
    </location>
    <ligand>
        <name>Zn(2+)</name>
        <dbReference type="ChEBI" id="CHEBI:29105"/>
        <label>2</label>
    </ligand>
</feature>
<evidence type="ECO:0000256" key="4">
    <source>
        <dbReference type="ARBA" id="ARBA00022723"/>
    </source>
</evidence>
<dbReference type="InterPro" id="IPR045867">
    <property type="entry name" value="DNA-dir_RpoC_beta_prime"/>
</dbReference>
<dbReference type="Pfam" id="PF21668">
    <property type="entry name" value="RPOC_hybrid"/>
    <property type="match status" value="1"/>
</dbReference>
<gene>
    <name evidence="9" type="primary">rpoC</name>
    <name evidence="13" type="ORF">DES52_10510</name>
</gene>
<dbReference type="CDD" id="cd02655">
    <property type="entry name" value="RNAP_beta'_C"/>
    <property type="match status" value="1"/>
</dbReference>
<name>A0A318S655_9DEIO</name>
<evidence type="ECO:0000256" key="9">
    <source>
        <dbReference type="HAMAP-Rule" id="MF_01322"/>
    </source>
</evidence>
<dbReference type="EMBL" id="QJSX01000005">
    <property type="protein sequence ID" value="PYE54373.1"/>
    <property type="molecule type" value="Genomic_DNA"/>
</dbReference>
<feature type="domain" description="RNA polymerase N-terminal" evidence="12">
    <location>
        <begin position="510"/>
        <end position="793"/>
    </location>
</feature>
<comment type="cofactor">
    <cofactor evidence="9">
        <name>Zn(2+)</name>
        <dbReference type="ChEBI" id="CHEBI:29105"/>
    </cofactor>
    <text evidence="9">Binds 2 Zn(2+) ions per subunit.</text>
</comment>
<keyword evidence="7 9" id="KW-0804">Transcription</keyword>
<dbReference type="Gene3D" id="1.10.150.390">
    <property type="match status" value="1"/>
</dbReference>
<feature type="binding site" evidence="9">
    <location>
        <position position="1201"/>
    </location>
    <ligand>
        <name>Zn(2+)</name>
        <dbReference type="ChEBI" id="CHEBI:29105"/>
        <label>2</label>
    </ligand>
</feature>
<proteinExistence type="inferred from homology"/>
<feature type="binding site" evidence="9">
    <location>
        <position position="739"/>
    </location>
    <ligand>
        <name>Mg(2+)</name>
        <dbReference type="ChEBI" id="CHEBI:18420"/>
    </ligand>
</feature>
<dbReference type="OrthoDB" id="9815296at2"/>
<feature type="binding site" evidence="9">
    <location>
        <position position="1204"/>
    </location>
    <ligand>
        <name>Zn(2+)</name>
        <dbReference type="ChEBI" id="CHEBI:29105"/>
        <label>2</label>
    </ligand>
</feature>
<feature type="binding site" evidence="9">
    <location>
        <position position="743"/>
    </location>
    <ligand>
        <name>Mg(2+)</name>
        <dbReference type="ChEBI" id="CHEBI:18420"/>
    </ligand>
</feature>
<dbReference type="GO" id="GO:0008270">
    <property type="term" value="F:zinc ion binding"/>
    <property type="evidence" value="ECO:0007669"/>
    <property type="project" value="UniProtKB-UniRule"/>
</dbReference>
<dbReference type="Gene3D" id="3.90.105.10">
    <property type="entry name" value="Molybdopterin biosynthesis moea protein, domain 2"/>
    <property type="match status" value="1"/>
</dbReference>
<keyword evidence="6 9" id="KW-0460">Magnesium</keyword>
<dbReference type="GO" id="GO:0000287">
    <property type="term" value="F:magnesium ion binding"/>
    <property type="evidence" value="ECO:0007669"/>
    <property type="project" value="UniProtKB-UniRule"/>
</dbReference>
<dbReference type="PANTHER" id="PTHR19376:SF54">
    <property type="entry name" value="DNA-DIRECTED RNA POLYMERASE SUBUNIT BETA"/>
    <property type="match status" value="1"/>
</dbReference>
<comment type="function">
    <text evidence="9 10">DNA-dependent RNA polymerase catalyzes the transcription of DNA into RNA using the four ribonucleoside triphosphates as substrates.</text>
</comment>
<dbReference type="Gene3D" id="4.10.860.120">
    <property type="entry name" value="RNA polymerase II, clamp domain"/>
    <property type="match status" value="1"/>
</dbReference>
<feature type="binding site" evidence="9">
    <location>
        <position position="57"/>
    </location>
    <ligand>
        <name>Zn(2+)</name>
        <dbReference type="ChEBI" id="CHEBI:29105"/>
        <label>1</label>
    </ligand>
</feature>
<evidence type="ECO:0000256" key="5">
    <source>
        <dbReference type="ARBA" id="ARBA00022833"/>
    </source>
</evidence>
<keyword evidence="5 9" id="KW-0862">Zinc</keyword>
<keyword evidence="2 9" id="KW-0808">Transferase</keyword>
<comment type="caution">
    <text evidence="13">The sequence shown here is derived from an EMBL/GenBank/DDBJ whole genome shotgun (WGS) entry which is preliminary data.</text>
</comment>
<dbReference type="InterPro" id="IPR000722">
    <property type="entry name" value="RNA_pol_asu"/>
</dbReference>
<evidence type="ECO:0000313" key="13">
    <source>
        <dbReference type="EMBL" id="PYE54373.1"/>
    </source>
</evidence>
<dbReference type="InterPro" id="IPR007066">
    <property type="entry name" value="RNA_pol_Rpb1_3"/>
</dbReference>
<dbReference type="Gene3D" id="1.10.132.30">
    <property type="match status" value="1"/>
</dbReference>
<evidence type="ECO:0000256" key="6">
    <source>
        <dbReference type="ARBA" id="ARBA00022842"/>
    </source>
</evidence>
<sequence length="1526" mass="169268">MKDFSKVRIAIASPQRIRDWSYGEVEKPETINYRTLKPEREGLFDERIFGPQKDYECACGKYKRQRYEGKVCERCGVEVTSSKVRRYRMGHIDLATPCAHIWYVKDTPSKIGTLLDLSAAQLEKVLYFSSFLVIDPQNAQKDGRPLRRGELLSDDEYRELRFGRQETYTLPNGTEANIRDGEYVTRGQSLGGNVVSKMDGLAQYRFPRRAELHYREEAEARVLLPGDILVAQDAFRAGEIIAEPEADLSINAPVDGIAFLHDLGEDSVLVDLQSDDGEVLARVYVPHGMEVAVAEGERVESGAVLATAPAGARLRTSRASRLEGVKTSKKGDTTAAVHWTRTVEFPINPTMHVLVGDGSEVRKGQRVIGAIDEDQMVTAERDGTITLHAPASIIVSKAKVYAYQDEPLVVNGDRVEPGDSLADGGALRSEISGRVELDLVRKQVRIIESYDFVAKMGAEAVKELLDGLELGQLEAELNEQMSDNSRHKRAKARKRLEVVRSFVKSGNNPSWMILETVPVMPPDLRPMVQVDGGRFATSDLNDLYRRLINRNNRLKKLMSQGAPDMIIRNEKRMLQEAVDALIDNGRRGSPVTNPGSDRSLRSLTDLLGGKQGRFRQNLLGKRVDYSGRSVIVVGPQLRLHQCGVPKRMALELFKPFLFKVLEEKGEVTNIKQARKMLERYRDTRDSVWDALEEVIEDKVVLLNRAPTLHRLGIQAFEPVLVEGQSIQLHPLVCEAFNADFDGDQMAIHVPLSAQAQAEARIQMLSAHNLLSPANGEPNVKPSRDIILGIFTLTLLRRDNKGAGAEFTSEQDALSALERGEIGLNSPITVKGQEMSPGRLKYVFTSPDEAILAVERSEIDYQDHVRIRVNGVMHDTSAGRVMFRRIVTEALSDHNQRLVENLVSLDLAYEKDGLKDMIMLCFKTLGIEATAKLLDALKDSGFRLSTTSGITIGIDDVVIPPAKQEILAEADGKLSEIEQNFDFGFLTEEERYKQVVQLWNDTTDSVKNAVFDNFSKNYPFNPLWIMSQSGARGNPQQIRQLAGMRGLMAKPDGSTIEVPIRASFREGLTVLEYFISTHGARKGGADTALRTADSGYLTRKLVDVAHEIVVRDVDCETTDYTIIPLGSTDERTGEFRARKGGEIETSLYGRTLAADLELEGRTISTGSMLALEDVKAITKQAKAIGEVFVRTPLNCRVKAGVCQKCYGYDLSQAKPVSMGEAVGVVAAESIGEPGTQLTMRTFHTGGVAGGSDITLGLPRVIELFEARKPKNQAVVADRDGAVRIEEDDERYLVRIEAEQAEHSSKTAMKINKAMRLIVRDGDSVQAGDPLTRGAVNPHDLLEFRDIDTTQRYLVEEVQRVYRSQGVKVHDKHIELIVRQMLKFVEVVDGGDTDLLEGQSVERWEVEASNEALPDGKRPASWKPVLLGITKSSLSTKSWLSAASFQHTTHVLTEASIKGQVDDLIGLKENVILGKLIPAGTGLDIVRVSQVADDRTLERYGRDGAPTDVERRAPRYEGDRAIQPGFDD</sequence>
<dbReference type="Gene3D" id="1.10.40.90">
    <property type="match status" value="1"/>
</dbReference>
<dbReference type="InterPro" id="IPR007080">
    <property type="entry name" value="RNA_pol_Rpb1_1"/>
</dbReference>
<dbReference type="InterPro" id="IPR038120">
    <property type="entry name" value="Rpb1_funnel_sf"/>
</dbReference>
<dbReference type="Gene3D" id="2.40.50.100">
    <property type="match status" value="4"/>
</dbReference>
<dbReference type="InterPro" id="IPR007083">
    <property type="entry name" value="RNA_pol_Rpb1_4"/>
</dbReference>
<evidence type="ECO:0000256" key="11">
    <source>
        <dbReference type="SAM" id="MobiDB-lite"/>
    </source>
</evidence>
<comment type="similarity">
    <text evidence="9 10">Belongs to the RNA polymerase beta' chain family.</text>
</comment>
<dbReference type="GO" id="GO:0003899">
    <property type="term" value="F:DNA-directed RNA polymerase activity"/>
    <property type="evidence" value="ECO:0007669"/>
    <property type="project" value="UniProtKB-UniRule"/>
</dbReference>
<evidence type="ECO:0000256" key="7">
    <source>
        <dbReference type="ARBA" id="ARBA00023163"/>
    </source>
</evidence>
<dbReference type="Pfam" id="PF04997">
    <property type="entry name" value="RNA_pol_Rpb1_1"/>
    <property type="match status" value="2"/>
</dbReference>
<dbReference type="Pfam" id="PF00623">
    <property type="entry name" value="RNA_pol_Rpb1_2"/>
    <property type="match status" value="1"/>
</dbReference>
<dbReference type="Pfam" id="PF04998">
    <property type="entry name" value="RNA_pol_Rpb1_5"/>
    <property type="match status" value="1"/>
</dbReference>
<dbReference type="InterPro" id="IPR048566">
    <property type="entry name" value="RpoC_hybrid"/>
</dbReference>
<dbReference type="HAMAP" id="MF_01322">
    <property type="entry name" value="RNApol_bact_RpoC"/>
    <property type="match status" value="1"/>
</dbReference>
<evidence type="ECO:0000256" key="1">
    <source>
        <dbReference type="ARBA" id="ARBA00022478"/>
    </source>
</evidence>
<evidence type="ECO:0000259" key="12">
    <source>
        <dbReference type="SMART" id="SM00663"/>
    </source>
</evidence>
<dbReference type="Pfam" id="PF05000">
    <property type="entry name" value="RNA_pol_Rpb1_4"/>
    <property type="match status" value="1"/>
</dbReference>
<feature type="binding site" evidence="9">
    <location>
        <position position="741"/>
    </location>
    <ligand>
        <name>Mg(2+)</name>
        <dbReference type="ChEBI" id="CHEBI:18420"/>
    </ligand>
</feature>
<dbReference type="Gene3D" id="2.40.40.20">
    <property type="match status" value="1"/>
</dbReference>
<dbReference type="CDD" id="cd01609">
    <property type="entry name" value="RNAP_beta'_N"/>
    <property type="match status" value="1"/>
</dbReference>
<feature type="binding site" evidence="9">
    <location>
        <position position="59"/>
    </location>
    <ligand>
        <name>Zn(2+)</name>
        <dbReference type="ChEBI" id="CHEBI:29105"/>
        <label>1</label>
    </ligand>
</feature>
<dbReference type="RefSeq" id="WP_110886170.1">
    <property type="nucleotide sequence ID" value="NZ_QJSX01000005.1"/>
</dbReference>
<keyword evidence="4 9" id="KW-0479">Metal-binding</keyword>
<dbReference type="EC" id="2.7.7.6" evidence="9"/>
<dbReference type="InterPro" id="IPR006592">
    <property type="entry name" value="RNA_pol_N"/>
</dbReference>
<protein>
    <recommendedName>
        <fullName evidence="9">DNA-directed RNA polymerase subunit beta'</fullName>
        <shortName evidence="9">RNAP subunit beta'</shortName>
        <ecNumber evidence="9">2.7.7.6</ecNumber>
    </recommendedName>
    <alternativeName>
        <fullName evidence="9">RNA polymerase subunit beta'</fullName>
    </alternativeName>
    <alternativeName>
        <fullName evidence="9">Transcriptase subunit beta'</fullName>
    </alternativeName>
</protein>
<dbReference type="GO" id="GO:0006351">
    <property type="term" value="P:DNA-templated transcription"/>
    <property type="evidence" value="ECO:0007669"/>
    <property type="project" value="UniProtKB-UniRule"/>
</dbReference>
<feature type="compositionally biased region" description="Basic and acidic residues" evidence="11">
    <location>
        <begin position="1506"/>
        <end position="1518"/>
    </location>
</feature>
<dbReference type="GO" id="GO:0000428">
    <property type="term" value="C:DNA-directed RNA polymerase complex"/>
    <property type="evidence" value="ECO:0007669"/>
    <property type="project" value="UniProtKB-KW"/>
</dbReference>
<dbReference type="Proteomes" id="UP000248326">
    <property type="component" value="Unassembled WGS sequence"/>
</dbReference>
<evidence type="ECO:0000256" key="2">
    <source>
        <dbReference type="ARBA" id="ARBA00022679"/>
    </source>
</evidence>